<feature type="transmembrane region" description="Helical" evidence="1">
    <location>
        <begin position="88"/>
        <end position="108"/>
    </location>
</feature>
<feature type="transmembrane region" description="Helical" evidence="1">
    <location>
        <begin position="478"/>
        <end position="495"/>
    </location>
</feature>
<feature type="transmembrane region" description="Helical" evidence="1">
    <location>
        <begin position="12"/>
        <end position="29"/>
    </location>
</feature>
<dbReference type="InterPro" id="IPR021200">
    <property type="entry name" value="CHIM_prot"/>
</dbReference>
<dbReference type="STRING" id="81857.IV38_GL000694"/>
<dbReference type="EMBL" id="JQAZ01000010">
    <property type="protein sequence ID" value="KRN29929.1"/>
    <property type="molecule type" value="Genomic_DNA"/>
</dbReference>
<dbReference type="Proteomes" id="UP000051645">
    <property type="component" value="Unassembled WGS sequence"/>
</dbReference>
<comment type="caution">
    <text evidence="3">The sequence shown here is derived from an EMBL/GenBank/DDBJ whole genome shotgun (WGS) entry which is preliminary data.</text>
</comment>
<evidence type="ECO:0000313" key="5">
    <source>
        <dbReference type="Proteomes" id="UP000051751"/>
    </source>
</evidence>
<dbReference type="AlphaFoldDB" id="A0A0R2FMW1"/>
<feature type="transmembrane region" description="Helical" evidence="1">
    <location>
        <begin position="232"/>
        <end position="250"/>
    </location>
</feature>
<feature type="transmembrane region" description="Helical" evidence="1">
    <location>
        <begin position="209"/>
        <end position="225"/>
    </location>
</feature>
<feature type="transmembrane region" description="Helical" evidence="1">
    <location>
        <begin position="430"/>
        <end position="449"/>
    </location>
</feature>
<evidence type="ECO:0000313" key="2">
    <source>
        <dbReference type="EMBL" id="KRN27288.1"/>
    </source>
</evidence>
<evidence type="ECO:0000313" key="4">
    <source>
        <dbReference type="Proteomes" id="UP000051645"/>
    </source>
</evidence>
<dbReference type="NCBIfam" id="TIGR03766">
    <property type="entry name" value="TIGR03766 family XrtG-associated glycosyltransferase"/>
    <property type="match status" value="1"/>
</dbReference>
<keyword evidence="4" id="KW-1185">Reference proteome</keyword>
<dbReference type="Proteomes" id="UP000051751">
    <property type="component" value="Unassembled WGS sequence"/>
</dbReference>
<keyword evidence="1" id="KW-0812">Transmembrane</keyword>
<accession>A0A0R2FMW1</accession>
<proteinExistence type="predicted"/>
<organism evidence="3 4">
    <name type="scientific">Lactobacillus selangorensis</name>
    <dbReference type="NCBI Taxonomy" id="81857"/>
    <lineage>
        <taxon>Bacteria</taxon>
        <taxon>Bacillati</taxon>
        <taxon>Bacillota</taxon>
        <taxon>Bacilli</taxon>
        <taxon>Lactobacillales</taxon>
        <taxon>Lactobacillaceae</taxon>
        <taxon>Lactobacillus</taxon>
    </lineage>
</organism>
<feature type="transmembrane region" description="Helical" evidence="1">
    <location>
        <begin position="281"/>
        <end position="302"/>
    </location>
</feature>
<dbReference type="EMBL" id="JQAT01000010">
    <property type="protein sequence ID" value="KRN27288.1"/>
    <property type="molecule type" value="Genomic_DNA"/>
</dbReference>
<feature type="transmembrane region" description="Helical" evidence="1">
    <location>
        <begin position="157"/>
        <end position="178"/>
    </location>
</feature>
<dbReference type="PATRIC" id="fig|81857.3.peg.698"/>
<dbReference type="RefSeq" id="WP_057771150.1">
    <property type="nucleotide sequence ID" value="NZ_JQAT01000010.1"/>
</dbReference>
<reference evidence="4 5" key="1">
    <citation type="journal article" date="2015" name="Genome Announc.">
        <title>Expanding the biotechnology potential of lactobacilli through comparative genomics of 213 strains and associated genera.</title>
        <authorList>
            <person name="Sun Z."/>
            <person name="Harris H.M."/>
            <person name="McCann A."/>
            <person name="Guo C."/>
            <person name="Argimon S."/>
            <person name="Zhang W."/>
            <person name="Yang X."/>
            <person name="Jeffery I.B."/>
            <person name="Cooney J.C."/>
            <person name="Kagawa T.F."/>
            <person name="Liu W."/>
            <person name="Song Y."/>
            <person name="Salvetti E."/>
            <person name="Wrobel A."/>
            <person name="Rasinkangas P."/>
            <person name="Parkhill J."/>
            <person name="Rea M.C."/>
            <person name="O'Sullivan O."/>
            <person name="Ritari J."/>
            <person name="Douillard F.P."/>
            <person name="Paul Ross R."/>
            <person name="Yang R."/>
            <person name="Briner A.E."/>
            <person name="Felis G.E."/>
            <person name="de Vos W.M."/>
            <person name="Barrangou R."/>
            <person name="Klaenhammer T.R."/>
            <person name="Caufield P.W."/>
            <person name="Cui Y."/>
            <person name="Zhang H."/>
            <person name="O'Toole P.W."/>
        </authorList>
    </citation>
    <scope>NUCLEOTIDE SEQUENCE [LARGE SCALE GENOMIC DNA]</scope>
    <source>
        <strain evidence="2 5">ATCC BAA-66</strain>
        <strain evidence="3 4">DSM 13344</strain>
    </source>
</reference>
<gene>
    <name evidence="2" type="ORF">IV38_GL000694</name>
    <name evidence="3" type="ORF">IV40_GL000527</name>
</gene>
<feature type="transmembrane region" description="Helical" evidence="1">
    <location>
        <begin position="256"/>
        <end position="272"/>
    </location>
</feature>
<keyword evidence="1" id="KW-1133">Transmembrane helix</keyword>
<dbReference type="OrthoDB" id="5695313at2"/>
<feature type="transmembrane region" description="Helical" evidence="1">
    <location>
        <begin position="185"/>
        <end position="203"/>
    </location>
</feature>
<protein>
    <submittedName>
        <fullName evidence="3">Integral membrane protein</fullName>
    </submittedName>
</protein>
<evidence type="ECO:0000313" key="3">
    <source>
        <dbReference type="EMBL" id="KRN29929.1"/>
    </source>
</evidence>
<name>A0A0R2FMW1_9LACO</name>
<sequence>MQKYLLTPSKRLIRFLFAVLFGLTVYFALTSPNLIVGDNAKTGSGTTLVTSYFIILMVGLLVGLFAFPHFHDWFTSLFTTHRQVTAPLLMLFVIAFQVLFVAEIHPAIGFDVDAIHQALTNHGRIIQSYFSFNFNNMPMLLLEHGLAVLFGTTSWQFFDFVTLFLVDASAFLNLLSIYVLDKRHVVHLIYIQAAWLLVFPMIVVPYTDMWVLPLVSAYLLCYLVVRNPVSPVWLRILAGLGFGLFTAGAYILKPSAIVPVVAILIVTFWEALQTKPQRHQLLGGSLIFLGLAAMTSASFMVLNHQVTHEKYLWVNQSREIPAIHFASMGASGQGGYNAKDALKMAELPNKQARVAYSKRMLIQRLRHMGPIGYAAFLYRKQRNDTADGTFAWIKEGHFIKKTTKPFGHGLARLYRNFVYLYGPNLGDFRYIAQLVWVVLLMIILFNWRAPDSIYRILRLGILGGFMYLLLFEGGRSRYLIQFLPLFLLFAGLSASDSWRRFKGLFTWVDLKD</sequence>
<evidence type="ECO:0000256" key="1">
    <source>
        <dbReference type="SAM" id="Phobius"/>
    </source>
</evidence>
<feature type="transmembrane region" description="Helical" evidence="1">
    <location>
        <begin position="49"/>
        <end position="67"/>
    </location>
</feature>
<keyword evidence="1" id="KW-0472">Membrane</keyword>
<feature type="transmembrane region" description="Helical" evidence="1">
    <location>
        <begin position="456"/>
        <end position="472"/>
    </location>
</feature>